<dbReference type="PROSITE" id="PS00018">
    <property type="entry name" value="EF_HAND_1"/>
    <property type="match status" value="1"/>
</dbReference>
<evidence type="ECO:0000313" key="5">
    <source>
        <dbReference type="EMBL" id="KAF4713679.1"/>
    </source>
</evidence>
<dbReference type="PANTHER" id="PTHR23048:SF48">
    <property type="entry name" value="CENTRIN 3"/>
    <property type="match status" value="1"/>
</dbReference>
<reference evidence="5 6" key="1">
    <citation type="submission" date="2020-04" db="EMBL/GenBank/DDBJ databases">
        <title>Perkinsus olseni comparative genomics.</title>
        <authorList>
            <person name="Bogema D.R."/>
        </authorList>
    </citation>
    <scope>NUCLEOTIDE SEQUENCE [LARGE SCALE GENOMIC DNA]</scope>
    <source>
        <strain evidence="5">ATCC PRA-205</strain>
    </source>
</reference>
<dbReference type="GO" id="GO:0016460">
    <property type="term" value="C:myosin II complex"/>
    <property type="evidence" value="ECO:0007669"/>
    <property type="project" value="TreeGrafter"/>
</dbReference>
<dbReference type="InterPro" id="IPR002048">
    <property type="entry name" value="EF_hand_dom"/>
</dbReference>
<evidence type="ECO:0000313" key="6">
    <source>
        <dbReference type="Proteomes" id="UP000574390"/>
    </source>
</evidence>
<dbReference type="InterPro" id="IPR018247">
    <property type="entry name" value="EF_Hand_1_Ca_BS"/>
</dbReference>
<dbReference type="Pfam" id="PF13499">
    <property type="entry name" value="EF-hand_7"/>
    <property type="match status" value="1"/>
</dbReference>
<gene>
    <name evidence="5" type="primary">CETN3</name>
    <name evidence="5" type="ORF">FOZ62_009109</name>
</gene>
<keyword evidence="2" id="KW-0677">Repeat</keyword>
<comment type="caution">
    <text evidence="5">The sequence shown here is derived from an EMBL/GenBank/DDBJ whole genome shotgun (WGS) entry which is preliminary data.</text>
</comment>
<dbReference type="Gene3D" id="1.10.238.10">
    <property type="entry name" value="EF-hand"/>
    <property type="match status" value="1"/>
</dbReference>
<organism evidence="5 6">
    <name type="scientific">Perkinsus olseni</name>
    <name type="common">Perkinsus atlanticus</name>
    <dbReference type="NCBI Taxonomy" id="32597"/>
    <lineage>
        <taxon>Eukaryota</taxon>
        <taxon>Sar</taxon>
        <taxon>Alveolata</taxon>
        <taxon>Perkinsozoa</taxon>
        <taxon>Perkinsea</taxon>
        <taxon>Perkinsida</taxon>
        <taxon>Perkinsidae</taxon>
        <taxon>Perkinsus</taxon>
    </lineage>
</organism>
<dbReference type="Proteomes" id="UP000574390">
    <property type="component" value="Unassembled WGS sequence"/>
</dbReference>
<sequence>MKEVLAMAVRRWTSNSGKVCVFDCSLEFTAPQPTNVSLYRAPSTAALLAALRHFHRQHLRKTEDSITIGWLVVVVDWTCLKVESEPAGVLSLALRYLEQLGQSYDFPLVLTGLPITSNGWIMSDIGHSDPRPWIVPGPVSRQLLAEGRLWLRTTCEACGSALATVFSSGGCDTYSVIGRGDQELSFEPAIMVSSLYGHSGGFGLSGAAGSRTRRRRPEISEEQKQEIKEAFDLFDTSRSGSIDYHELKVCMRALGFDVKKAEVLELMRDYDRQQTGSI</sequence>
<dbReference type="SUPFAM" id="SSF47473">
    <property type="entry name" value="EF-hand"/>
    <property type="match status" value="1"/>
</dbReference>
<dbReference type="AlphaFoldDB" id="A0A7J6QYB6"/>
<feature type="non-terminal residue" evidence="5">
    <location>
        <position position="1"/>
    </location>
</feature>
<feature type="domain" description="EF-hand" evidence="4">
    <location>
        <begin position="222"/>
        <end position="257"/>
    </location>
</feature>
<dbReference type="EMBL" id="JABANM010025997">
    <property type="protein sequence ID" value="KAF4713679.1"/>
    <property type="molecule type" value="Genomic_DNA"/>
</dbReference>
<dbReference type="GO" id="GO:0005509">
    <property type="term" value="F:calcium ion binding"/>
    <property type="evidence" value="ECO:0007669"/>
    <property type="project" value="InterPro"/>
</dbReference>
<dbReference type="InterPro" id="IPR011992">
    <property type="entry name" value="EF-hand-dom_pair"/>
</dbReference>
<dbReference type="SMART" id="SM00054">
    <property type="entry name" value="EFh"/>
    <property type="match status" value="1"/>
</dbReference>
<keyword evidence="3" id="KW-0106">Calcium</keyword>
<evidence type="ECO:0000256" key="1">
    <source>
        <dbReference type="ARBA" id="ARBA00022723"/>
    </source>
</evidence>
<evidence type="ECO:0000256" key="2">
    <source>
        <dbReference type="ARBA" id="ARBA00022737"/>
    </source>
</evidence>
<evidence type="ECO:0000256" key="3">
    <source>
        <dbReference type="ARBA" id="ARBA00022837"/>
    </source>
</evidence>
<proteinExistence type="predicted"/>
<dbReference type="InterPro" id="IPR050230">
    <property type="entry name" value="CALM/Myosin/TropC-like"/>
</dbReference>
<accession>A0A7J6QYB6</accession>
<dbReference type="PROSITE" id="PS50222">
    <property type="entry name" value="EF_HAND_2"/>
    <property type="match status" value="1"/>
</dbReference>
<evidence type="ECO:0000259" key="4">
    <source>
        <dbReference type="PROSITE" id="PS50222"/>
    </source>
</evidence>
<dbReference type="CDD" id="cd00051">
    <property type="entry name" value="EFh"/>
    <property type="match status" value="1"/>
</dbReference>
<name>A0A7J6QYB6_PEROL</name>
<protein>
    <submittedName>
        <fullName evidence="5">Centrin-3</fullName>
    </submittedName>
</protein>
<keyword evidence="1" id="KW-0479">Metal-binding</keyword>
<dbReference type="PANTHER" id="PTHR23048">
    <property type="entry name" value="MYOSIN LIGHT CHAIN 1, 3"/>
    <property type="match status" value="1"/>
</dbReference>